<accession>A0A9N9BZ25</accession>
<gene>
    <name evidence="1" type="ORF">POCULU_LOCUS6675</name>
</gene>
<dbReference type="AlphaFoldDB" id="A0A9N9BZ25"/>
<protein>
    <submittedName>
        <fullName evidence="1">736_t:CDS:1</fullName>
    </submittedName>
</protein>
<dbReference type="Proteomes" id="UP000789572">
    <property type="component" value="Unassembled WGS sequence"/>
</dbReference>
<reference evidence="1" key="1">
    <citation type="submission" date="2021-06" db="EMBL/GenBank/DDBJ databases">
        <authorList>
            <person name="Kallberg Y."/>
            <person name="Tangrot J."/>
            <person name="Rosling A."/>
        </authorList>
    </citation>
    <scope>NUCLEOTIDE SEQUENCE</scope>
    <source>
        <strain evidence="1">IA702</strain>
    </source>
</reference>
<comment type="caution">
    <text evidence="1">The sequence shown here is derived from an EMBL/GenBank/DDBJ whole genome shotgun (WGS) entry which is preliminary data.</text>
</comment>
<dbReference type="EMBL" id="CAJVPJ010001287">
    <property type="protein sequence ID" value="CAG8584858.1"/>
    <property type="molecule type" value="Genomic_DNA"/>
</dbReference>
<dbReference type="OrthoDB" id="2162832at2759"/>
<proteinExistence type="predicted"/>
<feature type="non-terminal residue" evidence="1">
    <location>
        <position position="544"/>
    </location>
</feature>
<sequence length="544" mass="61613">ILDTDGIKAIFTFNFSSEAFNLCLEFIIETEVDNVKQGAERLKRNLRRTLLSPEKEKYTSMATVDAYATLGVSSCHGLQILHNRPLLQRWSPPESREGVSCSHNYGGAYVPPDLTAFDRKLFYGSQSFKKAEKSGMKVITTRTVKTVTNVMENAQAMVSESCLNDVDQDSIEQAEGVDDNYQRVDLSEQTSQGVQHRMLFNTSDKFKAVNRRHKKGNYLSLPKMNEVMNEACGQENLPMGIYEVPSRLRKIDDYRQLPTWWRIIDLTELKAICSIVTKTEFSEIRSIITAGLRNVAWTKPDDQLKDLEREGLKKVCEHYEFRGALRELRNLLAEKENENPFLAQNHFGNEKRCYALRDGQKADTTASSDIDIFIKSQIISCFDGIVDRHFGEVVSRASQHRRMNARHDIAKDLAWDQELSLCERAGSKIENGTKNLDNSLKVQRTVRDMHRTLVDTLSETGGGNADSLASFQQVANTRIHLVKFFHSQALRHYVGGGSHISAKFSEFDIPATDDGLSGVVKMARTMLQVKIPKVNRTQMKAKAE</sequence>
<evidence type="ECO:0000313" key="1">
    <source>
        <dbReference type="EMBL" id="CAG8584858.1"/>
    </source>
</evidence>
<keyword evidence="2" id="KW-1185">Reference proteome</keyword>
<evidence type="ECO:0000313" key="2">
    <source>
        <dbReference type="Proteomes" id="UP000789572"/>
    </source>
</evidence>
<name>A0A9N9BZ25_9GLOM</name>
<organism evidence="1 2">
    <name type="scientific">Paraglomus occultum</name>
    <dbReference type="NCBI Taxonomy" id="144539"/>
    <lineage>
        <taxon>Eukaryota</taxon>
        <taxon>Fungi</taxon>
        <taxon>Fungi incertae sedis</taxon>
        <taxon>Mucoromycota</taxon>
        <taxon>Glomeromycotina</taxon>
        <taxon>Glomeromycetes</taxon>
        <taxon>Paraglomerales</taxon>
        <taxon>Paraglomeraceae</taxon>
        <taxon>Paraglomus</taxon>
    </lineage>
</organism>